<sequence>MSNRAASLTAKYDDFSDVLYMAISKPRDGVTYLETDEGLLLRVGPDGHTVGVTVEDYQYVWKARLDELAGVIALNLDVDPVTVRERLPSGHTTH</sequence>
<dbReference type="Pfam" id="PF10049">
    <property type="entry name" value="DUF2283"/>
    <property type="match status" value="1"/>
</dbReference>
<comment type="caution">
    <text evidence="1">The sequence shown here is derived from an EMBL/GenBank/DDBJ whole genome shotgun (WGS) entry which is preliminary data.</text>
</comment>
<dbReference type="RefSeq" id="WP_317515998.1">
    <property type="nucleotide sequence ID" value="NZ_JAPTHD010000001.1"/>
</dbReference>
<name>A0ABU3ZTU6_9SPHN</name>
<organism evidence="1 2">
    <name type="scientific">Sphingobium naphthae</name>
    <dbReference type="NCBI Taxonomy" id="1886786"/>
    <lineage>
        <taxon>Bacteria</taxon>
        <taxon>Pseudomonadati</taxon>
        <taxon>Pseudomonadota</taxon>
        <taxon>Alphaproteobacteria</taxon>
        <taxon>Sphingomonadales</taxon>
        <taxon>Sphingomonadaceae</taxon>
        <taxon>Sphingobium</taxon>
    </lineage>
</organism>
<dbReference type="EMBL" id="JAPTHD010000001">
    <property type="protein sequence ID" value="MDV5822927.1"/>
    <property type="molecule type" value="Genomic_DNA"/>
</dbReference>
<reference evidence="2" key="1">
    <citation type="journal article" date="2022" name="J Environ Chem Eng">
        <title>Biodegradation of petroleum oil using a constructed nonpathogenic and heavy metal-tolerant bacterial consortium isolated from marine sponges.</title>
        <authorList>
            <person name="Dechsakulwatana C."/>
            <person name="Rungsihiranrut A."/>
            <person name="Muangchinda C."/>
            <person name="Ningthoujam R."/>
            <person name="Klankeo P."/>
            <person name="Pinyakong O."/>
        </authorList>
    </citation>
    <scope>NUCLEOTIDE SEQUENCE [LARGE SCALE GENOMIC DNA]</scope>
    <source>
        <strain evidence="2">MO2-4</strain>
    </source>
</reference>
<protein>
    <submittedName>
        <fullName evidence="1">DUF2283 domain-containing protein</fullName>
    </submittedName>
</protein>
<dbReference type="InterPro" id="IPR019270">
    <property type="entry name" value="DUF2283"/>
</dbReference>
<proteinExistence type="predicted"/>
<dbReference type="Proteomes" id="UP001185984">
    <property type="component" value="Unassembled WGS sequence"/>
</dbReference>
<evidence type="ECO:0000313" key="2">
    <source>
        <dbReference type="Proteomes" id="UP001185984"/>
    </source>
</evidence>
<accession>A0ABU3ZTU6</accession>
<keyword evidence="2" id="KW-1185">Reference proteome</keyword>
<gene>
    <name evidence="1" type="ORF">O0R41_04865</name>
</gene>
<evidence type="ECO:0000313" key="1">
    <source>
        <dbReference type="EMBL" id="MDV5822927.1"/>
    </source>
</evidence>